<dbReference type="InterPro" id="IPR016181">
    <property type="entry name" value="Acyl_CoA_acyltransferase"/>
</dbReference>
<proteinExistence type="predicted"/>
<dbReference type="EMBL" id="MT631444">
    <property type="protein sequence ID" value="QNO50638.1"/>
    <property type="molecule type" value="Genomic_DNA"/>
</dbReference>
<sequence>MSEQRKQWIGTRFGNIDEKILGQTKEVRDISWLDLVKEYEIKRNKLKYQMVRDIEKSAERIAEIYRNGIDELVGNSEYEWHHNPEEIIDNVRTGDWNIYGCYFGGKLVSVVSMHIIRGQRATQWVWGAVDPVYRGIGVWHHSGEYLDLVTEMSGAQMGFFFVVTTHKYSQMTVEKAGYRLMGCFVGGEFMGGSDNHYYRMNVIYYSKLYGDGKKYHQKCDTWN</sequence>
<dbReference type="EMBL" id="MT630878">
    <property type="protein sequence ID" value="QNO43964.1"/>
    <property type="molecule type" value="Genomic_DNA"/>
</dbReference>
<protein>
    <recommendedName>
        <fullName evidence="4">N-acetyltransferase domain-containing protein</fullName>
    </recommendedName>
</protein>
<accession>A0A7G9Y7I0</accession>
<dbReference type="EMBL" id="MT630849">
    <property type="protein sequence ID" value="QNO43681.1"/>
    <property type="molecule type" value="Genomic_DNA"/>
</dbReference>
<evidence type="ECO:0000313" key="2">
    <source>
        <dbReference type="EMBL" id="QNO43964.1"/>
    </source>
</evidence>
<dbReference type="AlphaFoldDB" id="A0A7G9Y7I0"/>
<gene>
    <name evidence="2" type="ORF">AECFJODE_00017</name>
    <name evidence="1" type="ORF">FICJDHNH_00021</name>
    <name evidence="3" type="ORF">PPJMCGDE_00009</name>
</gene>
<evidence type="ECO:0008006" key="4">
    <source>
        <dbReference type="Google" id="ProtNLM"/>
    </source>
</evidence>
<evidence type="ECO:0000313" key="1">
    <source>
        <dbReference type="EMBL" id="QNO43681.1"/>
    </source>
</evidence>
<reference evidence="2" key="1">
    <citation type="submission" date="2020-06" db="EMBL/GenBank/DDBJ databases">
        <title>Unique genomic features of the anaerobic methanotrophic archaea.</title>
        <authorList>
            <person name="Chadwick G.L."/>
            <person name="Skennerton C.T."/>
            <person name="Laso-Perez R."/>
            <person name="Leu A.O."/>
            <person name="Speth D.R."/>
            <person name="Yu H."/>
            <person name="Morgan-Lang C."/>
            <person name="Hatzenpichler R."/>
            <person name="Goudeau D."/>
            <person name="Malmstrom R."/>
            <person name="Brazelton W.J."/>
            <person name="Woyke T."/>
            <person name="Hallam S.J."/>
            <person name="Tyson G.W."/>
            <person name="Wegener G."/>
            <person name="Boetius A."/>
            <person name="Orphan V."/>
        </authorList>
    </citation>
    <scope>NUCLEOTIDE SEQUENCE</scope>
</reference>
<evidence type="ECO:0000313" key="3">
    <source>
        <dbReference type="EMBL" id="QNO50638.1"/>
    </source>
</evidence>
<organism evidence="2">
    <name type="scientific">Candidatus Methanogaster sp. ANME-2c ERB4</name>
    <dbReference type="NCBI Taxonomy" id="2759911"/>
    <lineage>
        <taxon>Archaea</taxon>
        <taxon>Methanobacteriati</taxon>
        <taxon>Methanobacteriota</taxon>
        <taxon>Stenosarchaea group</taxon>
        <taxon>Methanomicrobia</taxon>
        <taxon>Methanosarcinales</taxon>
        <taxon>ANME-2 cluster</taxon>
        <taxon>Candidatus Methanogasteraceae</taxon>
        <taxon>Candidatus Methanogaster</taxon>
    </lineage>
</organism>
<dbReference type="SUPFAM" id="SSF55729">
    <property type="entry name" value="Acyl-CoA N-acyltransferases (Nat)"/>
    <property type="match status" value="1"/>
</dbReference>
<name>A0A7G9Y7I0_9EURY</name>